<dbReference type="AlphaFoldDB" id="A0A3L7A6V2"/>
<accession>A0A3L7A6V2</accession>
<dbReference type="RefSeq" id="WP_030148920.1">
    <property type="nucleotide sequence ID" value="NZ_RCUX01000005.1"/>
</dbReference>
<dbReference type="Proteomes" id="UP000272503">
    <property type="component" value="Unassembled WGS sequence"/>
</dbReference>
<evidence type="ECO:0000313" key="4">
    <source>
        <dbReference type="EMBL" id="RLP76063.1"/>
    </source>
</evidence>
<keyword evidence="5" id="KW-1185">Reference proteome</keyword>
<dbReference type="InterPro" id="IPR041916">
    <property type="entry name" value="Anti_sigma_zinc_sf"/>
</dbReference>
<feature type="domain" description="Putative zinc-finger" evidence="3">
    <location>
        <begin position="7"/>
        <end position="41"/>
    </location>
</feature>
<reference evidence="4 5" key="1">
    <citation type="submission" date="2018-10" db="EMBL/GenBank/DDBJ databases">
        <authorList>
            <person name="Li J."/>
        </authorList>
    </citation>
    <scope>NUCLEOTIDE SEQUENCE [LARGE SCALE GENOMIC DNA]</scope>
    <source>
        <strain evidence="4 5">IF 016277</strain>
    </source>
</reference>
<keyword evidence="2" id="KW-0804">Transcription</keyword>
<gene>
    <name evidence="4" type="ORF">D9V32_07865</name>
</gene>
<evidence type="ECO:0000256" key="2">
    <source>
        <dbReference type="ARBA" id="ARBA00023163"/>
    </source>
</evidence>
<dbReference type="InterPro" id="IPR027383">
    <property type="entry name" value="Znf_put"/>
</dbReference>
<dbReference type="NCBIfam" id="TIGR03988">
    <property type="entry name" value="antisig_RsrA"/>
    <property type="match status" value="1"/>
</dbReference>
<sequence>MSGDCGCEAAKTNLEEYLRNEVCKTDAADIRAHLETCPSCQGEADLSRTLTEVIQRACKESAPQDLRDQVLERLRSIQASHG</sequence>
<protein>
    <submittedName>
        <fullName evidence="4">Mycothiol system anti-sigma-R factor</fullName>
    </submittedName>
</protein>
<name>A0A3L7A6V2_9MICO</name>
<evidence type="ECO:0000313" key="5">
    <source>
        <dbReference type="Proteomes" id="UP000272503"/>
    </source>
</evidence>
<evidence type="ECO:0000259" key="3">
    <source>
        <dbReference type="Pfam" id="PF13490"/>
    </source>
</evidence>
<dbReference type="EMBL" id="RCUX01000005">
    <property type="protein sequence ID" value="RLP76063.1"/>
    <property type="molecule type" value="Genomic_DNA"/>
</dbReference>
<keyword evidence="1" id="KW-0805">Transcription regulation</keyword>
<proteinExistence type="predicted"/>
<dbReference type="InterPro" id="IPR024020">
    <property type="entry name" value="Anit_sigma_mycothiol_RsrA"/>
</dbReference>
<organism evidence="4 5">
    <name type="scientific">Mycetocola tolaasinivorans</name>
    <dbReference type="NCBI Taxonomy" id="76635"/>
    <lineage>
        <taxon>Bacteria</taxon>
        <taxon>Bacillati</taxon>
        <taxon>Actinomycetota</taxon>
        <taxon>Actinomycetes</taxon>
        <taxon>Micrococcales</taxon>
        <taxon>Microbacteriaceae</taxon>
        <taxon>Mycetocola</taxon>
    </lineage>
</organism>
<dbReference type="OrthoDB" id="3267840at2"/>
<evidence type="ECO:0000256" key="1">
    <source>
        <dbReference type="ARBA" id="ARBA00023015"/>
    </source>
</evidence>
<dbReference type="Pfam" id="PF13490">
    <property type="entry name" value="zf-HC2"/>
    <property type="match status" value="1"/>
</dbReference>
<dbReference type="Gene3D" id="1.10.10.1320">
    <property type="entry name" value="Anti-sigma factor, zinc-finger domain"/>
    <property type="match status" value="1"/>
</dbReference>
<comment type="caution">
    <text evidence="4">The sequence shown here is derived from an EMBL/GenBank/DDBJ whole genome shotgun (WGS) entry which is preliminary data.</text>
</comment>